<dbReference type="AlphaFoldDB" id="A0A0J9GUD5"/>
<dbReference type="RefSeq" id="WP_049642961.1">
    <property type="nucleotide sequence ID" value="NZ_LFTY01000002.1"/>
</dbReference>
<name>A0A0J9GUD5_9RHOB</name>
<dbReference type="Pfam" id="PF06299">
    <property type="entry name" value="DUF1045"/>
    <property type="match status" value="1"/>
</dbReference>
<organism evidence="1 2">
    <name type="scientific">Candidatus Rhodobacter oscarellae</name>
    <dbReference type="NCBI Taxonomy" id="1675527"/>
    <lineage>
        <taxon>Bacteria</taxon>
        <taxon>Pseudomonadati</taxon>
        <taxon>Pseudomonadota</taxon>
        <taxon>Alphaproteobacteria</taxon>
        <taxon>Rhodobacterales</taxon>
        <taxon>Rhodobacter group</taxon>
        <taxon>Rhodobacter</taxon>
    </lineage>
</organism>
<reference evidence="1 2" key="1">
    <citation type="submission" date="2015-06" db="EMBL/GenBank/DDBJ databases">
        <title>Draft genome sequence of an Alphaproteobacteria species associated to the Mediterranean sponge Oscarella lobularis.</title>
        <authorList>
            <person name="Jourda C."/>
            <person name="Santini S."/>
            <person name="Claverie J.-M."/>
        </authorList>
    </citation>
    <scope>NUCLEOTIDE SEQUENCE [LARGE SCALE GENOMIC DNA]</scope>
    <source>
        <strain evidence="1">IGS</strain>
    </source>
</reference>
<dbReference type="STRING" id="1675527.AIOL_002154"/>
<keyword evidence="2" id="KW-1185">Reference proteome</keyword>
<dbReference type="InterPro" id="IPR009389">
    <property type="entry name" value="DUF1045"/>
</dbReference>
<evidence type="ECO:0000313" key="1">
    <source>
        <dbReference type="EMBL" id="KMW57193.1"/>
    </source>
</evidence>
<dbReference type="OrthoDB" id="4954742at2"/>
<accession>A0A0J9GUD5</accession>
<dbReference type="PATRIC" id="fig|1675527.3.peg.2269"/>
<dbReference type="PIRSF" id="PIRSF033328">
    <property type="entry name" value="Phest_Mll4975"/>
    <property type="match status" value="1"/>
</dbReference>
<comment type="caution">
    <text evidence="1">The sequence shown here is derived from an EMBL/GenBank/DDBJ whole genome shotgun (WGS) entry which is preliminary data.</text>
</comment>
<protein>
    <submittedName>
        <fullName evidence="1">Protein RcsF</fullName>
    </submittedName>
</protein>
<dbReference type="EMBL" id="LFTY01000002">
    <property type="protein sequence ID" value="KMW57193.1"/>
    <property type="molecule type" value="Genomic_DNA"/>
</dbReference>
<gene>
    <name evidence="1" type="ORF">AIOL_002154</name>
</gene>
<sequence length="244" mass="26979">MALALQIGETEPDFRRYGIYFTPSVGPLAEFGASWLGWDCLAARPRPHPKIPGLPKSIEEITATPRKYGFHATLKPPFRLAEHTNISALGLTLERLCGELGTVVLDGLSIKRLGSFLALVPVGSMEPVSGLAARLVRGLDSFRAPSTEAELARRRMANLSPAQEEMLQKWGYPYVMNEFRFHMTLSGRLPEREAETCRHVLTPHFARLIPGRVVIDAVTLVGEDNDGRFHAVHRYPLTGIPAGM</sequence>
<dbReference type="Proteomes" id="UP000037178">
    <property type="component" value="Unassembled WGS sequence"/>
</dbReference>
<proteinExistence type="predicted"/>
<dbReference type="Gene3D" id="3.90.1140.10">
    <property type="entry name" value="Cyclic phosphodiesterase"/>
    <property type="match status" value="1"/>
</dbReference>
<evidence type="ECO:0000313" key="2">
    <source>
        <dbReference type="Proteomes" id="UP000037178"/>
    </source>
</evidence>